<keyword evidence="4" id="KW-1185">Reference proteome</keyword>
<organism evidence="3 4">
    <name type="scientific">Kipferlia bialata</name>
    <dbReference type="NCBI Taxonomy" id="797122"/>
    <lineage>
        <taxon>Eukaryota</taxon>
        <taxon>Metamonada</taxon>
        <taxon>Carpediemonas-like organisms</taxon>
        <taxon>Kipferlia</taxon>
    </lineage>
</organism>
<dbReference type="GO" id="GO:0030020">
    <property type="term" value="F:extracellular matrix structural constituent conferring tensile strength"/>
    <property type="evidence" value="ECO:0007669"/>
    <property type="project" value="TreeGrafter"/>
</dbReference>
<sequence length="261" mass="27694">MRVEALLLTGAMSTIYNEVPVAPALYEVPGVVGTPPFTQYPPGPYGPQKTKKSHVSTIVIVLLSVACLILAYIAYQLSLTTVGPMGPQGERGEKGDQGDSVTGPQGPTGATGPTGLTGPAGPQGPQGESVAGPQGPTGLTGPQGETGPKGDTGDSSTSQLDLSTYETLTSFSTTGVQFDYYGSLNWWIYVNGWTSAEIQVATFDDPHTWMTTSRQFYSRSTNNWEGSYSCSTVAIEPGYWYRLVKSNSAADFHGYLVKNQE</sequence>
<evidence type="ECO:0000313" key="4">
    <source>
        <dbReference type="Proteomes" id="UP000265618"/>
    </source>
</evidence>
<keyword evidence="2" id="KW-1133">Transmembrane helix</keyword>
<dbReference type="GO" id="GO:0031012">
    <property type="term" value="C:extracellular matrix"/>
    <property type="evidence" value="ECO:0007669"/>
    <property type="project" value="TreeGrafter"/>
</dbReference>
<evidence type="ECO:0000256" key="2">
    <source>
        <dbReference type="SAM" id="Phobius"/>
    </source>
</evidence>
<evidence type="ECO:0000313" key="3">
    <source>
        <dbReference type="EMBL" id="GIQ89173.1"/>
    </source>
</evidence>
<feature type="transmembrane region" description="Helical" evidence="2">
    <location>
        <begin position="55"/>
        <end position="75"/>
    </location>
</feature>
<dbReference type="EMBL" id="BDIP01004761">
    <property type="protein sequence ID" value="GIQ89173.1"/>
    <property type="molecule type" value="Genomic_DNA"/>
</dbReference>
<dbReference type="GO" id="GO:0005615">
    <property type="term" value="C:extracellular space"/>
    <property type="evidence" value="ECO:0007669"/>
    <property type="project" value="TreeGrafter"/>
</dbReference>
<dbReference type="Proteomes" id="UP000265618">
    <property type="component" value="Unassembled WGS sequence"/>
</dbReference>
<dbReference type="InterPro" id="IPR050149">
    <property type="entry name" value="Collagen_superfamily"/>
</dbReference>
<comment type="caution">
    <text evidence="3">The sequence shown here is derived from an EMBL/GenBank/DDBJ whole genome shotgun (WGS) entry which is preliminary data.</text>
</comment>
<reference evidence="3 4" key="1">
    <citation type="journal article" date="2018" name="PLoS ONE">
        <title>The draft genome of Kipferlia bialata reveals reductive genome evolution in fornicate parasites.</title>
        <authorList>
            <person name="Tanifuji G."/>
            <person name="Takabayashi S."/>
            <person name="Kume K."/>
            <person name="Takagi M."/>
            <person name="Nakayama T."/>
            <person name="Kamikawa R."/>
            <person name="Inagaki Y."/>
            <person name="Hashimoto T."/>
        </authorList>
    </citation>
    <scope>NUCLEOTIDE SEQUENCE [LARGE SCALE GENOMIC DNA]</scope>
    <source>
        <strain evidence="3">NY0173</strain>
    </source>
</reference>
<dbReference type="PANTHER" id="PTHR24023:SF1082">
    <property type="entry name" value="COLLAGEN TRIPLE HELIX REPEAT"/>
    <property type="match status" value="1"/>
</dbReference>
<feature type="compositionally biased region" description="Low complexity" evidence="1">
    <location>
        <begin position="102"/>
        <end position="146"/>
    </location>
</feature>
<accession>A0A9K3GNG2</accession>
<gene>
    <name evidence="3" type="ORF">KIPB_011580</name>
</gene>
<dbReference type="AlphaFoldDB" id="A0A9K3GNG2"/>
<evidence type="ECO:0008006" key="5">
    <source>
        <dbReference type="Google" id="ProtNLM"/>
    </source>
</evidence>
<protein>
    <recommendedName>
        <fullName evidence="5">Collagen-like protein</fullName>
    </recommendedName>
</protein>
<proteinExistence type="predicted"/>
<feature type="region of interest" description="Disordered" evidence="1">
    <location>
        <begin position="86"/>
        <end position="159"/>
    </location>
</feature>
<keyword evidence="2" id="KW-0812">Transmembrane</keyword>
<keyword evidence="2" id="KW-0472">Membrane</keyword>
<dbReference type="Gene3D" id="1.20.5.320">
    <property type="entry name" value="6-Phosphogluconate Dehydrogenase, domain 3"/>
    <property type="match status" value="1"/>
</dbReference>
<evidence type="ECO:0000256" key="1">
    <source>
        <dbReference type="SAM" id="MobiDB-lite"/>
    </source>
</evidence>
<dbReference type="GO" id="GO:0030198">
    <property type="term" value="P:extracellular matrix organization"/>
    <property type="evidence" value="ECO:0007669"/>
    <property type="project" value="TreeGrafter"/>
</dbReference>
<name>A0A9K3GNG2_9EUKA</name>
<dbReference type="PANTHER" id="PTHR24023">
    <property type="entry name" value="COLLAGEN ALPHA"/>
    <property type="match status" value="1"/>
</dbReference>